<dbReference type="RefSeq" id="WP_059060335.1">
    <property type="nucleotide sequence ID" value="NZ_LN879502.1"/>
</dbReference>
<dbReference type="InterPro" id="IPR023188">
    <property type="entry name" value="DPS_DNA-bd_CS"/>
</dbReference>
<accession>A0A0U5K2L1</accession>
<dbReference type="PROSITE" id="PS00819">
    <property type="entry name" value="DPS_2"/>
    <property type="match status" value="1"/>
</dbReference>
<dbReference type="KEGG" id="pnl:PNK_0721"/>
<evidence type="ECO:0000256" key="1">
    <source>
        <dbReference type="ARBA" id="ARBA00009497"/>
    </source>
</evidence>
<evidence type="ECO:0000259" key="4">
    <source>
        <dbReference type="Pfam" id="PF00210"/>
    </source>
</evidence>
<keyword evidence="3" id="KW-0175">Coiled coil</keyword>
<dbReference type="FunCoup" id="A0A0U5K2L1">
    <property type="interactions" value="189"/>
</dbReference>
<gene>
    <name evidence="5" type="primary">dps</name>
    <name evidence="5" type="ORF">PNK_0721</name>
</gene>
<dbReference type="PATRIC" id="fig|389348.3.peg.789"/>
<dbReference type="CDD" id="cd01043">
    <property type="entry name" value="DPS"/>
    <property type="match status" value="1"/>
</dbReference>
<dbReference type="Pfam" id="PF00210">
    <property type="entry name" value="Ferritin"/>
    <property type="match status" value="1"/>
</dbReference>
<dbReference type="SUPFAM" id="SSF47240">
    <property type="entry name" value="Ferritin-like"/>
    <property type="match status" value="1"/>
</dbReference>
<feature type="domain" description="Ferritin/DPS" evidence="4">
    <location>
        <begin position="16"/>
        <end position="153"/>
    </location>
</feature>
<dbReference type="GO" id="GO:0016722">
    <property type="term" value="F:oxidoreductase activity, acting on metal ions"/>
    <property type="evidence" value="ECO:0007669"/>
    <property type="project" value="InterPro"/>
</dbReference>
<name>A0A0U5K2L1_9BACT</name>
<dbReference type="InterPro" id="IPR008331">
    <property type="entry name" value="Ferritin_DPS_dom"/>
</dbReference>
<evidence type="ECO:0000256" key="3">
    <source>
        <dbReference type="SAM" id="Coils"/>
    </source>
</evidence>
<organism evidence="5 6">
    <name type="scientific">Candidatus Protochlamydia naegleriophila</name>
    <dbReference type="NCBI Taxonomy" id="389348"/>
    <lineage>
        <taxon>Bacteria</taxon>
        <taxon>Pseudomonadati</taxon>
        <taxon>Chlamydiota</taxon>
        <taxon>Chlamydiia</taxon>
        <taxon>Parachlamydiales</taxon>
        <taxon>Parachlamydiaceae</taxon>
        <taxon>Candidatus Protochlamydia</taxon>
    </lineage>
</organism>
<dbReference type="AlphaFoldDB" id="A0A0U5K2L1"/>
<dbReference type="STRING" id="389348.PNK_0721"/>
<dbReference type="PIRSF" id="PIRSF005900">
    <property type="entry name" value="Dps"/>
    <property type="match status" value="1"/>
</dbReference>
<dbReference type="InterPro" id="IPR009078">
    <property type="entry name" value="Ferritin-like_SF"/>
</dbReference>
<protein>
    <submittedName>
        <fullName evidence="5">Putative DNA protection during starvation family protein</fullName>
    </submittedName>
</protein>
<dbReference type="PRINTS" id="PR01346">
    <property type="entry name" value="HELNAPAPROT"/>
</dbReference>
<dbReference type="GO" id="GO:0008199">
    <property type="term" value="F:ferric iron binding"/>
    <property type="evidence" value="ECO:0007669"/>
    <property type="project" value="InterPro"/>
</dbReference>
<keyword evidence="6" id="KW-1185">Reference proteome</keyword>
<reference evidence="6" key="1">
    <citation type="submission" date="2015-09" db="EMBL/GenBank/DDBJ databases">
        <authorList>
            <person name="Bertelli C."/>
        </authorList>
    </citation>
    <scope>NUCLEOTIDE SEQUENCE [LARGE SCALE GENOMIC DNA]</scope>
    <source>
        <strain evidence="6">KNic</strain>
    </source>
</reference>
<sequence>MTTNFTLDRNKQIAQFLNLILADTYILYVKTQNFHWNIVDPRFYALHQFLEKQYEELAEAIDELAERIRILGERAPGTLKQFLDMTSYKESNGDENSDDMLQQLFEDHEAMCRHLRERIERSNELGDHGTTDLLTKRLSVHEKSAWMLRSHLSN</sequence>
<dbReference type="PANTHER" id="PTHR42932:SF3">
    <property type="entry name" value="DNA PROTECTION DURING STARVATION PROTEIN"/>
    <property type="match status" value="1"/>
</dbReference>
<dbReference type="Gene3D" id="1.20.1260.10">
    <property type="match status" value="1"/>
</dbReference>
<evidence type="ECO:0000313" key="6">
    <source>
        <dbReference type="Proteomes" id="UP000069902"/>
    </source>
</evidence>
<dbReference type="InterPro" id="IPR002177">
    <property type="entry name" value="DPS_DNA-bd"/>
</dbReference>
<evidence type="ECO:0000256" key="2">
    <source>
        <dbReference type="RuleBase" id="RU003875"/>
    </source>
</evidence>
<dbReference type="PANTHER" id="PTHR42932">
    <property type="entry name" value="GENERAL STRESS PROTEIN 20U"/>
    <property type="match status" value="1"/>
</dbReference>
<comment type="similarity">
    <text evidence="1 2">Belongs to the Dps family.</text>
</comment>
<dbReference type="EMBL" id="LN879502">
    <property type="protein sequence ID" value="CUI16347.1"/>
    <property type="molecule type" value="Genomic_DNA"/>
</dbReference>
<evidence type="ECO:0000313" key="5">
    <source>
        <dbReference type="EMBL" id="CUI16347.1"/>
    </source>
</evidence>
<feature type="coiled-coil region" evidence="3">
    <location>
        <begin position="47"/>
        <end position="74"/>
    </location>
</feature>
<dbReference type="InterPro" id="IPR012347">
    <property type="entry name" value="Ferritin-like"/>
</dbReference>
<proteinExistence type="inferred from homology"/>
<dbReference type="InParanoid" id="A0A0U5K2L1"/>
<dbReference type="Proteomes" id="UP000069902">
    <property type="component" value="Chromosome cPNK"/>
</dbReference>